<evidence type="ECO:0000313" key="25">
    <source>
        <dbReference type="EMBL" id="AAZ44999.1"/>
    </source>
</evidence>
<keyword evidence="8" id="KW-0547">Nucleotide-binding</keyword>
<comment type="catalytic activity">
    <reaction evidence="1">
        <text>ATP + protein L-histidine = ADP + protein N-phospho-L-histidine.</text>
        <dbReference type="EC" id="2.7.13.3"/>
    </reaction>
</comment>
<dbReference type="CDD" id="cd00088">
    <property type="entry name" value="HPT"/>
    <property type="match status" value="1"/>
</dbReference>
<dbReference type="Gene3D" id="6.10.340.10">
    <property type="match status" value="1"/>
</dbReference>
<feature type="modified residue" description="4-aspartylphosphate" evidence="19">
    <location>
        <position position="709"/>
    </location>
</feature>
<gene>
    <name evidence="25" type="ordered locus">Daro_0240</name>
</gene>
<dbReference type="GO" id="GO:0005886">
    <property type="term" value="C:plasma membrane"/>
    <property type="evidence" value="ECO:0007669"/>
    <property type="project" value="UniProtKB-SubCell"/>
</dbReference>
<evidence type="ECO:0000256" key="5">
    <source>
        <dbReference type="ARBA" id="ARBA00022553"/>
    </source>
</evidence>
<keyword evidence="11 20" id="KW-1133">Transmembrane helix</keyword>
<feature type="domain" description="Response regulatory" evidence="22">
    <location>
        <begin position="660"/>
        <end position="776"/>
    </location>
</feature>
<dbReference type="InterPro" id="IPR011006">
    <property type="entry name" value="CheY-like_superfamily"/>
</dbReference>
<dbReference type="Pfam" id="PF00672">
    <property type="entry name" value="HAMP"/>
    <property type="match status" value="1"/>
</dbReference>
<evidence type="ECO:0000259" key="21">
    <source>
        <dbReference type="PROSITE" id="PS50109"/>
    </source>
</evidence>
<keyword evidence="12" id="KW-0902">Two-component regulatory system</keyword>
<dbReference type="PROSITE" id="PS50885">
    <property type="entry name" value="HAMP"/>
    <property type="match status" value="1"/>
</dbReference>
<evidence type="ECO:0000259" key="22">
    <source>
        <dbReference type="PROSITE" id="PS50110"/>
    </source>
</evidence>
<feature type="domain" description="Response regulatory" evidence="22">
    <location>
        <begin position="514"/>
        <end position="634"/>
    </location>
</feature>
<evidence type="ECO:0000256" key="3">
    <source>
        <dbReference type="ARBA" id="ARBA00012438"/>
    </source>
</evidence>
<evidence type="ECO:0000259" key="24">
    <source>
        <dbReference type="PROSITE" id="PS50894"/>
    </source>
</evidence>
<evidence type="ECO:0000256" key="4">
    <source>
        <dbReference type="ARBA" id="ARBA00022475"/>
    </source>
</evidence>
<evidence type="ECO:0000256" key="8">
    <source>
        <dbReference type="ARBA" id="ARBA00022741"/>
    </source>
</evidence>
<dbReference type="InterPro" id="IPR005467">
    <property type="entry name" value="His_kinase_dom"/>
</dbReference>
<evidence type="ECO:0000259" key="23">
    <source>
        <dbReference type="PROSITE" id="PS50885"/>
    </source>
</evidence>
<dbReference type="eggNOG" id="COG2198">
    <property type="taxonomic scope" value="Bacteria"/>
</dbReference>
<protein>
    <recommendedName>
        <fullName evidence="16">Sensory/regulatory protein RpfC</fullName>
        <ecNumber evidence="3">2.7.13.3</ecNumber>
    </recommendedName>
    <alternativeName>
        <fullName evidence="17">Virulence sensor protein BvgS</fullName>
    </alternativeName>
</protein>
<dbReference type="HOGENOM" id="CLU_000445_104_15_4"/>
<dbReference type="SUPFAM" id="SSF52172">
    <property type="entry name" value="CheY-like"/>
    <property type="match status" value="2"/>
</dbReference>
<dbReference type="SUPFAM" id="SSF47226">
    <property type="entry name" value="Histidine-containing phosphotransfer domain, HPT domain"/>
    <property type="match status" value="1"/>
</dbReference>
<dbReference type="EMBL" id="CP000089">
    <property type="protein sequence ID" value="AAZ44999.1"/>
    <property type="molecule type" value="Genomic_DNA"/>
</dbReference>
<dbReference type="InterPro" id="IPR008207">
    <property type="entry name" value="Sig_transdc_His_kin_Hpt_dom"/>
</dbReference>
<evidence type="ECO:0000256" key="12">
    <source>
        <dbReference type="ARBA" id="ARBA00023012"/>
    </source>
</evidence>
<evidence type="ECO:0000256" key="11">
    <source>
        <dbReference type="ARBA" id="ARBA00022989"/>
    </source>
</evidence>
<dbReference type="InterPro" id="IPR003661">
    <property type="entry name" value="HisK_dim/P_dom"/>
</dbReference>
<dbReference type="SMART" id="SM00073">
    <property type="entry name" value="HPT"/>
    <property type="match status" value="1"/>
</dbReference>
<dbReference type="CDD" id="cd16922">
    <property type="entry name" value="HATPase_EvgS-ArcB-TorS-like"/>
    <property type="match status" value="1"/>
</dbReference>
<keyword evidence="7 20" id="KW-0812">Transmembrane</keyword>
<keyword evidence="9 25" id="KW-0418">Kinase</keyword>
<comment type="function">
    <text evidence="14">Member of the two-component regulatory system BvgS/BvgA. Phosphorylates BvgA via a four-step phosphorelay in response to environmental signals.</text>
</comment>
<proteinExistence type="predicted"/>
<organism evidence="25">
    <name type="scientific">Dechloromonas aromatica (strain RCB)</name>
    <dbReference type="NCBI Taxonomy" id="159087"/>
    <lineage>
        <taxon>Bacteria</taxon>
        <taxon>Pseudomonadati</taxon>
        <taxon>Pseudomonadota</taxon>
        <taxon>Betaproteobacteria</taxon>
        <taxon>Rhodocyclales</taxon>
        <taxon>Azonexaceae</taxon>
        <taxon>Dechloromonas</taxon>
    </lineage>
</organism>
<feature type="modified residue" description="4-aspartylphosphate" evidence="19">
    <location>
        <position position="568"/>
    </location>
</feature>
<dbReference type="Gene3D" id="3.30.565.10">
    <property type="entry name" value="Histidine kinase-like ATPase, C-terminal domain"/>
    <property type="match status" value="1"/>
</dbReference>
<dbReference type="SMART" id="SM00448">
    <property type="entry name" value="REC"/>
    <property type="match status" value="2"/>
</dbReference>
<dbReference type="GO" id="GO:0005524">
    <property type="term" value="F:ATP binding"/>
    <property type="evidence" value="ECO:0007669"/>
    <property type="project" value="UniProtKB-KW"/>
</dbReference>
<dbReference type="Pfam" id="PF00072">
    <property type="entry name" value="Response_reg"/>
    <property type="match status" value="2"/>
</dbReference>
<accession>Q47JI2</accession>
<dbReference type="InterPro" id="IPR003594">
    <property type="entry name" value="HATPase_dom"/>
</dbReference>
<dbReference type="InterPro" id="IPR036097">
    <property type="entry name" value="HisK_dim/P_sf"/>
</dbReference>
<evidence type="ECO:0000256" key="10">
    <source>
        <dbReference type="ARBA" id="ARBA00022840"/>
    </source>
</evidence>
<dbReference type="eggNOG" id="COG0642">
    <property type="taxonomic scope" value="Bacteria"/>
</dbReference>
<name>Q47JI2_DECAR</name>
<reference evidence="25" key="1">
    <citation type="submission" date="2005-08" db="EMBL/GenBank/DDBJ databases">
        <title>Complete sequence of Dechloromonas aromatica RCB.</title>
        <authorList>
            <person name="Salinero K.K."/>
            <person name="Copeland A."/>
            <person name="Lucas S."/>
            <person name="Lapidus A."/>
            <person name="Barry K."/>
            <person name="Detter J.C."/>
            <person name="Glavina T."/>
            <person name="Hammon N."/>
            <person name="Israni S."/>
            <person name="Pitluck S."/>
            <person name="Di Bartolo G."/>
            <person name="Trong S."/>
            <person name="Schmutz J."/>
            <person name="Larimer F."/>
            <person name="Land M."/>
            <person name="Ivanova N."/>
            <person name="Richardson P."/>
        </authorList>
    </citation>
    <scope>NUCLEOTIDE SEQUENCE</scope>
    <source>
        <strain evidence="25">RCB</strain>
    </source>
</reference>
<comment type="subcellular location">
    <subcellularLocation>
        <location evidence="2">Cell membrane</location>
        <topology evidence="2">Multi-pass membrane protein</topology>
    </subcellularLocation>
</comment>
<dbReference type="Gene3D" id="1.20.120.160">
    <property type="entry name" value="HPT domain"/>
    <property type="match status" value="1"/>
</dbReference>
<dbReference type="eggNOG" id="COG3850">
    <property type="taxonomic scope" value="Bacteria"/>
</dbReference>
<evidence type="ECO:0000256" key="16">
    <source>
        <dbReference type="ARBA" id="ARBA00068150"/>
    </source>
</evidence>
<sequence length="1005" mass="110972">MGLRQKFLLPLFLISLLVGGLLHFVWIPASIRSAEETHLRLIERHLDSVVEGLIPLLLSDQLANIYENLGALEKRNGEWHQVKLSNVKGQQLYPLKGANAGASGPVPSPAERQLRRPIRYIDIDLGQLEVTIDLRPFIADNLAHHRDLAALLLAMLLGLSGVMAALLELAVIRPTHRLAIAAHELAQGHFDTPLPHTSHDEIGNLVDSFASMRSELQVSRSELLLEIDERKKAANALQEHQEQLEQIVSERTRELVIAKDAAESASRTKSAFLANMSHEIRTPMNAIVGLTHLLRRDTTTPKDAKHLDKINLAAQHLLSIINDILDFSKIEADKLIIDEADFEFEQIFQQLNTLITPQAMDKGLEVVDRIDPEIPAVVHGDAMRLGQILANFASNAVKFTEHGSIVFRARLLEQIGNLLRIRFEITDTGIGLAPEQRDRLFLPFEQADTSTTRKFGGTGLGLAISKRLTELMNGRIGVDSTPGQGSTFWCELPLQCAHSQHERPRRNRLPETINILLIDDDPNALEAISHMLKAYDARITTADSGEAGLNCVHSALAEGRHFDLVLTDWAMPGMDGIETSRRIREILPQAPRIVLVTAYGREWPMERLREAGIVYQINKPVIPSELESALLEALLGEHTAESDHIKHHAETNLAPLSGHRVLLAEDNPINQEVALELLKDVGLRVDIAEDGRQAVELAAANDYDLILMDIQMPNMDGIEATHAIRHLPQRTATPILAMTANAFNEDRDACLGAGMNDHIAKPVDPQKLYEALLRWIRIPLPAQIAPVEPERTQNDEQFRRELAHVEGLDAEAGLHVVSGKVPLYRRLLALYITVHGSDAGKIIEALDNAQLAEARNIAHSLKGASANIGALNVQKIAAAIELPLKQQQINAPAVARPLLPYLQTTLETLTAQLEALLHKPGNGAPPPNFVADFDPAPLIETLRQQLTTAEMTSQRYFVEHRSDFEQSLGRETTGKLALLIGSFEFEKALSLLPAVDSQASPSSPP</sequence>
<dbReference type="Pfam" id="PF02518">
    <property type="entry name" value="HATPase_c"/>
    <property type="match status" value="1"/>
</dbReference>
<dbReference type="SUPFAM" id="SSF158472">
    <property type="entry name" value="HAMP domain-like"/>
    <property type="match status" value="1"/>
</dbReference>
<evidence type="ECO:0000256" key="14">
    <source>
        <dbReference type="ARBA" id="ARBA00058004"/>
    </source>
</evidence>
<dbReference type="GO" id="GO:0000155">
    <property type="term" value="F:phosphorelay sensor kinase activity"/>
    <property type="evidence" value="ECO:0007669"/>
    <property type="project" value="InterPro"/>
</dbReference>
<feature type="domain" description="Histidine kinase" evidence="21">
    <location>
        <begin position="275"/>
        <end position="496"/>
    </location>
</feature>
<dbReference type="PANTHER" id="PTHR45339:SF1">
    <property type="entry name" value="HYBRID SIGNAL TRANSDUCTION HISTIDINE KINASE J"/>
    <property type="match status" value="1"/>
</dbReference>
<dbReference type="PROSITE" id="PS50110">
    <property type="entry name" value="RESPONSE_REGULATORY"/>
    <property type="match status" value="2"/>
</dbReference>
<dbReference type="CDD" id="cd06225">
    <property type="entry name" value="HAMP"/>
    <property type="match status" value="1"/>
</dbReference>
<dbReference type="CDD" id="cd00082">
    <property type="entry name" value="HisKA"/>
    <property type="match status" value="1"/>
</dbReference>
<evidence type="ECO:0000256" key="15">
    <source>
        <dbReference type="ARBA" id="ARBA00064003"/>
    </source>
</evidence>
<evidence type="ECO:0000256" key="18">
    <source>
        <dbReference type="PROSITE-ProRule" id="PRU00110"/>
    </source>
</evidence>
<dbReference type="PRINTS" id="PR00344">
    <property type="entry name" value="BCTRLSENSOR"/>
</dbReference>
<dbReference type="PANTHER" id="PTHR45339">
    <property type="entry name" value="HYBRID SIGNAL TRANSDUCTION HISTIDINE KINASE J"/>
    <property type="match status" value="1"/>
</dbReference>
<feature type="domain" description="HAMP" evidence="23">
    <location>
        <begin position="169"/>
        <end position="221"/>
    </location>
</feature>
<evidence type="ECO:0000256" key="2">
    <source>
        <dbReference type="ARBA" id="ARBA00004651"/>
    </source>
</evidence>
<dbReference type="FunFam" id="3.30.565.10:FF:000010">
    <property type="entry name" value="Sensor histidine kinase RcsC"/>
    <property type="match status" value="1"/>
</dbReference>
<dbReference type="Pfam" id="PF01627">
    <property type="entry name" value="Hpt"/>
    <property type="match status" value="1"/>
</dbReference>
<dbReference type="PROSITE" id="PS50894">
    <property type="entry name" value="HPT"/>
    <property type="match status" value="1"/>
</dbReference>
<dbReference type="InterPro" id="IPR036641">
    <property type="entry name" value="HPT_dom_sf"/>
</dbReference>
<feature type="modified residue" description="Phosphohistidine" evidence="18">
    <location>
        <position position="859"/>
    </location>
</feature>
<dbReference type="InterPro" id="IPR003660">
    <property type="entry name" value="HAMP_dom"/>
</dbReference>
<evidence type="ECO:0000256" key="20">
    <source>
        <dbReference type="SAM" id="Phobius"/>
    </source>
</evidence>
<evidence type="ECO:0000256" key="1">
    <source>
        <dbReference type="ARBA" id="ARBA00000085"/>
    </source>
</evidence>
<keyword evidence="13 20" id="KW-0472">Membrane</keyword>
<evidence type="ECO:0000256" key="9">
    <source>
        <dbReference type="ARBA" id="ARBA00022777"/>
    </source>
</evidence>
<comment type="subunit">
    <text evidence="15">At low DSF concentrations, interacts with RpfF.</text>
</comment>
<evidence type="ECO:0000256" key="19">
    <source>
        <dbReference type="PROSITE-ProRule" id="PRU00169"/>
    </source>
</evidence>
<evidence type="ECO:0000256" key="6">
    <source>
        <dbReference type="ARBA" id="ARBA00022679"/>
    </source>
</evidence>
<dbReference type="Gene3D" id="1.10.287.130">
    <property type="match status" value="1"/>
</dbReference>
<dbReference type="SUPFAM" id="SSF55874">
    <property type="entry name" value="ATPase domain of HSP90 chaperone/DNA topoisomerase II/histidine kinase"/>
    <property type="match status" value="1"/>
</dbReference>
<dbReference type="Gene3D" id="3.40.50.2300">
    <property type="match status" value="2"/>
</dbReference>
<feature type="domain" description="HPt" evidence="24">
    <location>
        <begin position="820"/>
        <end position="916"/>
    </location>
</feature>
<keyword evidence="5 19" id="KW-0597">Phosphoprotein</keyword>
<dbReference type="eggNOG" id="COG0784">
    <property type="taxonomic scope" value="Bacteria"/>
</dbReference>
<dbReference type="SUPFAM" id="SSF47384">
    <property type="entry name" value="Homodimeric domain of signal transducing histidine kinase"/>
    <property type="match status" value="1"/>
</dbReference>
<evidence type="ECO:0000256" key="7">
    <source>
        <dbReference type="ARBA" id="ARBA00022692"/>
    </source>
</evidence>
<dbReference type="OrthoDB" id="8552871at2"/>
<dbReference type="SMART" id="SM00387">
    <property type="entry name" value="HATPase_c"/>
    <property type="match status" value="1"/>
</dbReference>
<dbReference type="SMART" id="SM00388">
    <property type="entry name" value="HisKA"/>
    <property type="match status" value="1"/>
</dbReference>
<dbReference type="SMART" id="SM00304">
    <property type="entry name" value="HAMP"/>
    <property type="match status" value="1"/>
</dbReference>
<dbReference type="STRING" id="159087.Daro_0240"/>
<keyword evidence="4" id="KW-1003">Cell membrane</keyword>
<evidence type="ECO:0000256" key="17">
    <source>
        <dbReference type="ARBA" id="ARBA00070152"/>
    </source>
</evidence>
<dbReference type="EC" id="2.7.13.3" evidence="3"/>
<dbReference type="AlphaFoldDB" id="Q47JI2"/>
<dbReference type="KEGG" id="dar:Daro_0240"/>
<keyword evidence="10" id="KW-0067">ATP-binding</keyword>
<evidence type="ECO:0000256" key="13">
    <source>
        <dbReference type="ARBA" id="ARBA00023136"/>
    </source>
</evidence>
<dbReference type="InterPro" id="IPR036890">
    <property type="entry name" value="HATPase_C_sf"/>
</dbReference>
<dbReference type="InterPro" id="IPR004358">
    <property type="entry name" value="Sig_transdc_His_kin-like_C"/>
</dbReference>
<dbReference type="InterPro" id="IPR001789">
    <property type="entry name" value="Sig_transdc_resp-reg_receiver"/>
</dbReference>
<dbReference type="CDD" id="cd17546">
    <property type="entry name" value="REC_hyHK_CKI1_RcsC-like"/>
    <property type="match status" value="2"/>
</dbReference>
<dbReference type="PROSITE" id="PS50109">
    <property type="entry name" value="HIS_KIN"/>
    <property type="match status" value="1"/>
</dbReference>
<dbReference type="Pfam" id="PF00512">
    <property type="entry name" value="HisKA"/>
    <property type="match status" value="1"/>
</dbReference>
<feature type="transmembrane region" description="Helical" evidence="20">
    <location>
        <begin position="7"/>
        <end position="27"/>
    </location>
</feature>
<keyword evidence="6 25" id="KW-0808">Transferase</keyword>
<dbReference type="FunFam" id="1.10.287.130:FF:000002">
    <property type="entry name" value="Two-component osmosensing histidine kinase"/>
    <property type="match status" value="1"/>
</dbReference>